<dbReference type="Proteomes" id="UP000241848">
    <property type="component" value="Unassembled WGS sequence"/>
</dbReference>
<dbReference type="GO" id="GO:0009117">
    <property type="term" value="P:nucleotide metabolic process"/>
    <property type="evidence" value="ECO:0007669"/>
    <property type="project" value="TreeGrafter"/>
</dbReference>
<evidence type="ECO:0000256" key="1">
    <source>
        <dbReference type="PIRSR" id="PIRSR601310-1"/>
    </source>
</evidence>
<feature type="domain" description="HIT" evidence="4">
    <location>
        <begin position="4"/>
        <end position="107"/>
    </location>
</feature>
<evidence type="ECO:0000313" key="6">
    <source>
        <dbReference type="Proteomes" id="UP000241848"/>
    </source>
</evidence>
<feature type="active site" description="Tele-AMP-histidine intermediate" evidence="1">
    <location>
        <position position="93"/>
    </location>
</feature>
<dbReference type="PANTHER" id="PTHR46648:SF1">
    <property type="entry name" value="ADENOSINE 5'-MONOPHOSPHORAMIDASE HNT1"/>
    <property type="match status" value="1"/>
</dbReference>
<dbReference type="AlphaFoldDB" id="A0A2T2WFG7"/>
<dbReference type="InterPro" id="IPR011146">
    <property type="entry name" value="HIT-like"/>
</dbReference>
<organism evidence="5 6">
    <name type="scientific">Sulfobacillus acidophilus</name>
    <dbReference type="NCBI Taxonomy" id="53633"/>
    <lineage>
        <taxon>Bacteria</taxon>
        <taxon>Bacillati</taxon>
        <taxon>Bacillota</taxon>
        <taxon>Clostridia</taxon>
        <taxon>Eubacteriales</taxon>
        <taxon>Clostridiales Family XVII. Incertae Sedis</taxon>
        <taxon>Sulfobacillus</taxon>
    </lineage>
</organism>
<sequence>MPSIFTHIIRGEIPSHRVAEDDAFVAFLDIRPIRPGHTLVVPKQEVDHFFDMDDQLLARALVFSKPISQAIRQVTGADRVGAVVAGFDVAHAHLHLIPADSMRDLEFSRARDASYAELDAMAQRIRRALQS</sequence>
<feature type="short sequence motif" description="Histidine triad motif" evidence="2 3">
    <location>
        <begin position="91"/>
        <end position="95"/>
    </location>
</feature>
<proteinExistence type="predicted"/>
<evidence type="ECO:0000259" key="4">
    <source>
        <dbReference type="PROSITE" id="PS51084"/>
    </source>
</evidence>
<dbReference type="SUPFAM" id="SSF54197">
    <property type="entry name" value="HIT-like"/>
    <property type="match status" value="1"/>
</dbReference>
<accession>A0A2T2WFG7</accession>
<dbReference type="InterPro" id="IPR001310">
    <property type="entry name" value="Histidine_triad_HIT"/>
</dbReference>
<dbReference type="Pfam" id="PF01230">
    <property type="entry name" value="HIT"/>
    <property type="match status" value="1"/>
</dbReference>
<name>A0A2T2WFG7_9FIRM</name>
<dbReference type="PRINTS" id="PR00332">
    <property type="entry name" value="HISTRIAD"/>
</dbReference>
<reference evidence="5 6" key="1">
    <citation type="journal article" date="2014" name="BMC Genomics">
        <title>Comparison of environmental and isolate Sulfobacillus genomes reveals diverse carbon, sulfur, nitrogen, and hydrogen metabolisms.</title>
        <authorList>
            <person name="Justice N.B."/>
            <person name="Norman A."/>
            <person name="Brown C.T."/>
            <person name="Singh A."/>
            <person name="Thomas B.C."/>
            <person name="Banfield J.F."/>
        </authorList>
    </citation>
    <scope>NUCLEOTIDE SEQUENCE [LARGE SCALE GENOMIC DNA]</scope>
    <source>
        <strain evidence="5">AMDSBA3</strain>
    </source>
</reference>
<comment type="caution">
    <text evidence="5">The sequence shown here is derived from an EMBL/GenBank/DDBJ whole genome shotgun (WGS) entry which is preliminary data.</text>
</comment>
<dbReference type="EMBL" id="PXYV01000046">
    <property type="protein sequence ID" value="PSR20958.1"/>
    <property type="molecule type" value="Genomic_DNA"/>
</dbReference>
<dbReference type="Gene3D" id="3.30.428.10">
    <property type="entry name" value="HIT-like"/>
    <property type="match status" value="1"/>
</dbReference>
<evidence type="ECO:0000256" key="3">
    <source>
        <dbReference type="PROSITE-ProRule" id="PRU00464"/>
    </source>
</evidence>
<evidence type="ECO:0000256" key="2">
    <source>
        <dbReference type="PIRSR" id="PIRSR601310-3"/>
    </source>
</evidence>
<evidence type="ECO:0000313" key="5">
    <source>
        <dbReference type="EMBL" id="PSR20958.1"/>
    </source>
</evidence>
<protein>
    <submittedName>
        <fullName evidence="5">HIT family protein</fullName>
    </submittedName>
</protein>
<dbReference type="InterPro" id="IPR036265">
    <property type="entry name" value="HIT-like_sf"/>
</dbReference>
<dbReference type="GO" id="GO:0003824">
    <property type="term" value="F:catalytic activity"/>
    <property type="evidence" value="ECO:0007669"/>
    <property type="project" value="InterPro"/>
</dbReference>
<dbReference type="PANTHER" id="PTHR46648">
    <property type="entry name" value="HIT FAMILY PROTEIN 1"/>
    <property type="match status" value="1"/>
</dbReference>
<gene>
    <name evidence="5" type="ORF">C7B45_12745</name>
</gene>
<dbReference type="PROSITE" id="PS51084">
    <property type="entry name" value="HIT_2"/>
    <property type="match status" value="1"/>
</dbReference>